<evidence type="ECO:0000256" key="2">
    <source>
        <dbReference type="ARBA" id="ARBA00004685"/>
    </source>
</evidence>
<dbReference type="InterPro" id="IPR001753">
    <property type="entry name" value="Enoyl-CoA_hydra/iso"/>
</dbReference>
<dbReference type="PANTHER" id="PTHR43684">
    <property type="match status" value="1"/>
</dbReference>
<name>A0A6A5QRE1_AMPQU</name>
<evidence type="ECO:0000256" key="4">
    <source>
        <dbReference type="ARBA" id="ARBA00005254"/>
    </source>
</evidence>
<protein>
    <submittedName>
        <fullName evidence="8">ClpP/crotonase-like domain-containing protein</fullName>
    </submittedName>
</protein>
<dbReference type="AlphaFoldDB" id="A0A6A5QRE1"/>
<dbReference type="GO" id="GO:0005782">
    <property type="term" value="C:peroxisomal matrix"/>
    <property type="evidence" value="ECO:0007669"/>
    <property type="project" value="TreeGrafter"/>
</dbReference>
<dbReference type="InterPro" id="IPR029045">
    <property type="entry name" value="ClpP/crotonase-like_dom_sf"/>
</dbReference>
<keyword evidence="5" id="KW-0843">Virulence</keyword>
<dbReference type="EMBL" id="ML979134">
    <property type="protein sequence ID" value="KAF1918245.1"/>
    <property type="molecule type" value="Genomic_DNA"/>
</dbReference>
<dbReference type="OrthoDB" id="448450at2759"/>
<sequence>MASNDAIQVEYRGKLAIITLNVPQKLNALTGENYYKLARALNEVAEHDEVFITVLTGKGRFFSAGADVSFSASSDPTAIDNQQTWLKSFVANNLHITHAFYTHPKILVTALNGPAVGLSAALISFSDFVYAAPHAFLLTPFSSLGLVTEGNASIGFVQRLGISKANEALIMSRRIPCDELVSTGFVNKVIDAGGKDKSDEFLAKVLQEVDDRLGDHLNSESLVRIKELIQKPMRATLDRQGVDEVFAGLKRFVKGVPQEEFRKVASGEKKHKL</sequence>
<dbReference type="FunFam" id="3.90.226.10:FF:000048">
    <property type="entry name" value="3,2-trans-enoyl-CoA isomerase"/>
    <property type="match status" value="1"/>
</dbReference>
<dbReference type="Gene3D" id="3.90.226.10">
    <property type="entry name" value="2-enoyl-CoA Hydratase, Chain A, domain 1"/>
    <property type="match status" value="1"/>
</dbReference>
<organism evidence="8 9">
    <name type="scientific">Ampelomyces quisqualis</name>
    <name type="common">Powdery mildew agent</name>
    <dbReference type="NCBI Taxonomy" id="50730"/>
    <lineage>
        <taxon>Eukaryota</taxon>
        <taxon>Fungi</taxon>
        <taxon>Dikarya</taxon>
        <taxon>Ascomycota</taxon>
        <taxon>Pezizomycotina</taxon>
        <taxon>Dothideomycetes</taxon>
        <taxon>Pleosporomycetidae</taxon>
        <taxon>Pleosporales</taxon>
        <taxon>Pleosporineae</taxon>
        <taxon>Phaeosphaeriaceae</taxon>
        <taxon>Ampelomyces</taxon>
    </lineage>
</organism>
<comment type="pathway">
    <text evidence="2">Mycotoxin biosynthesis.</text>
</comment>
<evidence type="ECO:0000313" key="9">
    <source>
        <dbReference type="Proteomes" id="UP000800096"/>
    </source>
</evidence>
<dbReference type="CDD" id="cd06558">
    <property type="entry name" value="crotonase-like"/>
    <property type="match status" value="1"/>
</dbReference>
<keyword evidence="9" id="KW-1185">Reference proteome</keyword>
<dbReference type="GO" id="GO:0006635">
    <property type="term" value="P:fatty acid beta-oxidation"/>
    <property type="evidence" value="ECO:0007669"/>
    <property type="project" value="TreeGrafter"/>
</dbReference>
<comment type="similarity">
    <text evidence="4">Belongs to the enoyl-CoA hydratase/isomerase family.</text>
</comment>
<proteinExistence type="inferred from homology"/>
<evidence type="ECO:0000256" key="1">
    <source>
        <dbReference type="ARBA" id="ARBA00004275"/>
    </source>
</evidence>
<evidence type="ECO:0000256" key="5">
    <source>
        <dbReference type="ARBA" id="ARBA00023026"/>
    </source>
</evidence>
<dbReference type="Proteomes" id="UP000800096">
    <property type="component" value="Unassembled WGS sequence"/>
</dbReference>
<dbReference type="InterPro" id="IPR051053">
    <property type="entry name" value="ECH/Chromodomain_protein"/>
</dbReference>
<evidence type="ECO:0000256" key="6">
    <source>
        <dbReference type="ARBA" id="ARBA00023140"/>
    </source>
</evidence>
<evidence type="ECO:0000313" key="8">
    <source>
        <dbReference type="EMBL" id="KAF1918245.1"/>
    </source>
</evidence>
<comment type="subcellular location">
    <subcellularLocation>
        <location evidence="1">Peroxisome</location>
    </subcellularLocation>
</comment>
<reference evidence="8" key="1">
    <citation type="journal article" date="2020" name="Stud. Mycol.">
        <title>101 Dothideomycetes genomes: a test case for predicting lifestyles and emergence of pathogens.</title>
        <authorList>
            <person name="Haridas S."/>
            <person name="Albert R."/>
            <person name="Binder M."/>
            <person name="Bloem J."/>
            <person name="Labutti K."/>
            <person name="Salamov A."/>
            <person name="Andreopoulos B."/>
            <person name="Baker S."/>
            <person name="Barry K."/>
            <person name="Bills G."/>
            <person name="Bluhm B."/>
            <person name="Cannon C."/>
            <person name="Castanera R."/>
            <person name="Culley D."/>
            <person name="Daum C."/>
            <person name="Ezra D."/>
            <person name="Gonzalez J."/>
            <person name="Henrissat B."/>
            <person name="Kuo A."/>
            <person name="Liang C."/>
            <person name="Lipzen A."/>
            <person name="Lutzoni F."/>
            <person name="Magnuson J."/>
            <person name="Mondo S."/>
            <person name="Nolan M."/>
            <person name="Ohm R."/>
            <person name="Pangilinan J."/>
            <person name="Park H.-J."/>
            <person name="Ramirez L."/>
            <person name="Alfaro M."/>
            <person name="Sun H."/>
            <person name="Tritt A."/>
            <person name="Yoshinaga Y."/>
            <person name="Zwiers L.-H."/>
            <person name="Turgeon B."/>
            <person name="Goodwin S."/>
            <person name="Spatafora J."/>
            <person name="Crous P."/>
            <person name="Grigoriev I."/>
        </authorList>
    </citation>
    <scope>NUCLEOTIDE SEQUENCE</scope>
    <source>
        <strain evidence="8">HMLAC05119</strain>
    </source>
</reference>
<gene>
    <name evidence="8" type="ORF">BDU57DRAFT_494934</name>
</gene>
<accession>A0A6A5QRE1</accession>
<keyword evidence="7" id="KW-0413">Isomerase</keyword>
<evidence type="ECO:0000256" key="7">
    <source>
        <dbReference type="ARBA" id="ARBA00023235"/>
    </source>
</evidence>
<keyword evidence="6" id="KW-0576">Peroxisome</keyword>
<dbReference type="PANTHER" id="PTHR43684:SF1">
    <property type="entry name" value="ENOYL-COA DELTA ISOMERASE 2"/>
    <property type="match status" value="1"/>
</dbReference>
<evidence type="ECO:0000256" key="3">
    <source>
        <dbReference type="ARBA" id="ARBA00005005"/>
    </source>
</evidence>
<dbReference type="Pfam" id="PF00378">
    <property type="entry name" value="ECH_1"/>
    <property type="match status" value="1"/>
</dbReference>
<dbReference type="GO" id="GO:0004165">
    <property type="term" value="F:delta(3)-delta(2)-enoyl-CoA isomerase activity"/>
    <property type="evidence" value="ECO:0007669"/>
    <property type="project" value="UniProtKB-ARBA"/>
</dbReference>
<dbReference type="SUPFAM" id="SSF52096">
    <property type="entry name" value="ClpP/crotonase"/>
    <property type="match status" value="1"/>
</dbReference>
<comment type="pathway">
    <text evidence="3">Lipid metabolism; fatty acid beta-oxidation.</text>
</comment>